<dbReference type="OMA" id="TKEHNVY"/>
<keyword evidence="1" id="KW-0862">Zinc</keyword>
<dbReference type="GO" id="GO:0008270">
    <property type="term" value="F:zinc ion binding"/>
    <property type="evidence" value="ECO:0007669"/>
    <property type="project" value="UniProtKB-KW"/>
</dbReference>
<proteinExistence type="predicted"/>
<dbReference type="PROSITE" id="PS50157">
    <property type="entry name" value="ZINC_FINGER_C2H2_2"/>
    <property type="match status" value="1"/>
</dbReference>
<dbReference type="AlphaFoldDB" id="A0A0M4ECL0"/>
<name>A0A0M4ECL0_DROBS</name>
<dbReference type="OrthoDB" id="8067562at2759"/>
<feature type="compositionally biased region" description="Polar residues" evidence="2">
    <location>
        <begin position="89"/>
        <end position="99"/>
    </location>
</feature>
<feature type="region of interest" description="Disordered" evidence="2">
    <location>
        <begin position="78"/>
        <end position="104"/>
    </location>
</feature>
<dbReference type="Proteomes" id="UP000494163">
    <property type="component" value="Chromosome 2R"/>
</dbReference>
<evidence type="ECO:0000256" key="1">
    <source>
        <dbReference type="PROSITE-ProRule" id="PRU00042"/>
    </source>
</evidence>
<feature type="domain" description="C2H2-type" evidence="3">
    <location>
        <begin position="758"/>
        <end position="786"/>
    </location>
</feature>
<evidence type="ECO:0000313" key="4">
    <source>
        <dbReference type="EMBL" id="ALC40526.1"/>
    </source>
</evidence>
<sequence>MTTFLDLLAKGEVKMEKCGDVVVSPQDNMIGLFCHFCCDIFTNLTEFMNHLQWMHNNMIAFTKEHNVYTVEELMALEDPPSQQDADDISQANSSRSSDSGVAVGDATPAQQQLDCLSYNIINSLSAYDVEFDKSIVKSVENWQTTVNDELPEKPKRNVLAEVEAMLFDEETNIQQETAVDHSTELQQILQSAGVQVTSQESQVEPEQPKRTSESIVAQPILTEEPSRCHNNNVNCTGKEIEDLNAPGQSRMRTTAKGNLGKAHTICDLKSYTIARSARKREQQQRLGHIKKRIFRSLKSKPVKPMRLPFSEIKMEQIMKQFNLIPKQNFTTKKLTENQAELKLNANQEILQPTVKVNNLKTSPNPSSNFEIMSAQKDKVNALTKPKIIKNMLSTEEKCKPKNISSVKIATNAILIERVKEPTKSVEKNEINRQTVKKPIEITKIENLPNINFVKPNQSAAGAAKKPVERPTLTGFINQLTNVKEPYTKRKSTTSITADSTIKSTDGKRAKTETNTSLSFDLSESVVEFLQSDLKTSQLDADSLLELAEPNEQRNSDPFDSIIKQVAVEQKSKDVPKQEASKTKETQEYNENVAANQMRPDETLLPLVGLSILVDDSFEEKATIESSDAMRLKASKFSKMLKLHDMVWNPKKVNAQGTHKIWKEFNMLTTIANAEFKASFTIAETKRIVNLINSWHAQQIELKFFKKMPLSTGTEHYLRLFGFFPKINRSLYYCEWCDKTAVNNLRYEKHRLIHMKPNISCPHCERYFKKRGYFINHLRAIHGEEFNVMVHNVP</sequence>
<evidence type="ECO:0000256" key="2">
    <source>
        <dbReference type="SAM" id="MobiDB-lite"/>
    </source>
</evidence>
<organism evidence="4 5">
    <name type="scientific">Drosophila busckii</name>
    <name type="common">Fruit fly</name>
    <dbReference type="NCBI Taxonomy" id="30019"/>
    <lineage>
        <taxon>Eukaryota</taxon>
        <taxon>Metazoa</taxon>
        <taxon>Ecdysozoa</taxon>
        <taxon>Arthropoda</taxon>
        <taxon>Hexapoda</taxon>
        <taxon>Insecta</taxon>
        <taxon>Pterygota</taxon>
        <taxon>Neoptera</taxon>
        <taxon>Endopterygota</taxon>
        <taxon>Diptera</taxon>
        <taxon>Brachycera</taxon>
        <taxon>Muscomorpha</taxon>
        <taxon>Ephydroidea</taxon>
        <taxon>Drosophilidae</taxon>
        <taxon>Drosophila</taxon>
    </lineage>
</organism>
<keyword evidence="5" id="KW-1185">Reference proteome</keyword>
<gene>
    <name evidence="4" type="ORF">Dbus_chr2Rg105</name>
</gene>
<evidence type="ECO:0000259" key="3">
    <source>
        <dbReference type="PROSITE" id="PS50157"/>
    </source>
</evidence>
<reference evidence="4 5" key="1">
    <citation type="submission" date="2015-08" db="EMBL/GenBank/DDBJ databases">
        <title>Ancestral chromatin configuration constrains chromatin evolution on differentiating sex chromosomes in Drosophila.</title>
        <authorList>
            <person name="Zhou Q."/>
            <person name="Bachtrog D."/>
        </authorList>
    </citation>
    <scope>NUCLEOTIDE SEQUENCE [LARGE SCALE GENOMIC DNA]</scope>
    <source>
        <tissue evidence="4">Whole larvae</tissue>
    </source>
</reference>
<dbReference type="Gene3D" id="3.30.160.60">
    <property type="entry name" value="Classic Zinc Finger"/>
    <property type="match status" value="1"/>
</dbReference>
<accession>A0A0M4ECL0</accession>
<dbReference type="InterPro" id="IPR013087">
    <property type="entry name" value="Znf_C2H2_type"/>
</dbReference>
<protein>
    <submittedName>
        <fullName evidence="4">Tef</fullName>
    </submittedName>
</protein>
<dbReference type="STRING" id="30019.A0A0M4ECL0"/>
<dbReference type="EMBL" id="CP012524">
    <property type="protein sequence ID" value="ALC40526.1"/>
    <property type="molecule type" value="Genomic_DNA"/>
</dbReference>
<keyword evidence="1" id="KW-0479">Metal-binding</keyword>
<keyword evidence="1" id="KW-0863">Zinc-finger</keyword>
<dbReference type="SMART" id="SM00355">
    <property type="entry name" value="ZnF_C2H2"/>
    <property type="match status" value="3"/>
</dbReference>
<dbReference type="PROSITE" id="PS00028">
    <property type="entry name" value="ZINC_FINGER_C2H2_1"/>
    <property type="match status" value="2"/>
</dbReference>
<evidence type="ECO:0000313" key="5">
    <source>
        <dbReference type="Proteomes" id="UP000494163"/>
    </source>
</evidence>